<feature type="non-terminal residue" evidence="1">
    <location>
        <position position="1"/>
    </location>
</feature>
<sequence length="44" mass="5315">QGFFWDVHQKLKFMNLIHYALQKDVVVTPELSLYKYGITWDNNN</sequence>
<evidence type="ECO:0000313" key="2">
    <source>
        <dbReference type="Proteomes" id="UP000789920"/>
    </source>
</evidence>
<gene>
    <name evidence="1" type="ORF">RPERSI_LOCUS22268</name>
</gene>
<accession>A0ACA9RSJ7</accession>
<dbReference type="EMBL" id="CAJVQC010066992">
    <property type="protein sequence ID" value="CAG8806895.1"/>
    <property type="molecule type" value="Genomic_DNA"/>
</dbReference>
<evidence type="ECO:0000313" key="1">
    <source>
        <dbReference type="EMBL" id="CAG8806895.1"/>
    </source>
</evidence>
<reference evidence="1" key="1">
    <citation type="submission" date="2021-06" db="EMBL/GenBank/DDBJ databases">
        <authorList>
            <person name="Kallberg Y."/>
            <person name="Tangrot J."/>
            <person name="Rosling A."/>
        </authorList>
    </citation>
    <scope>NUCLEOTIDE SEQUENCE</scope>
    <source>
        <strain evidence="1">MA461A</strain>
    </source>
</reference>
<proteinExistence type="predicted"/>
<protein>
    <submittedName>
        <fullName evidence="1">16307_t:CDS:1</fullName>
    </submittedName>
</protein>
<name>A0ACA9RSJ7_9GLOM</name>
<dbReference type="Proteomes" id="UP000789920">
    <property type="component" value="Unassembled WGS sequence"/>
</dbReference>
<comment type="caution">
    <text evidence="1">The sequence shown here is derived from an EMBL/GenBank/DDBJ whole genome shotgun (WGS) entry which is preliminary data.</text>
</comment>
<keyword evidence="2" id="KW-1185">Reference proteome</keyword>
<organism evidence="1 2">
    <name type="scientific">Racocetra persica</name>
    <dbReference type="NCBI Taxonomy" id="160502"/>
    <lineage>
        <taxon>Eukaryota</taxon>
        <taxon>Fungi</taxon>
        <taxon>Fungi incertae sedis</taxon>
        <taxon>Mucoromycota</taxon>
        <taxon>Glomeromycotina</taxon>
        <taxon>Glomeromycetes</taxon>
        <taxon>Diversisporales</taxon>
        <taxon>Gigasporaceae</taxon>
        <taxon>Racocetra</taxon>
    </lineage>
</organism>